<evidence type="ECO:0000313" key="2">
    <source>
        <dbReference type="EMBL" id="EJW04680.1"/>
    </source>
</evidence>
<dbReference type="VEuPathDB" id="MicrosporidiaDB:EDEG_01128"/>
<dbReference type="HOGENOM" id="CLU_291513_0_0_1"/>
<feature type="region of interest" description="Disordered" evidence="1">
    <location>
        <begin position="483"/>
        <end position="563"/>
    </location>
</feature>
<feature type="compositionally biased region" description="Basic residues" evidence="1">
    <location>
        <begin position="531"/>
        <end position="545"/>
    </location>
</feature>
<evidence type="ECO:0000313" key="3">
    <source>
        <dbReference type="Proteomes" id="UP000003163"/>
    </source>
</evidence>
<organism evidence="2 3">
    <name type="scientific">Edhazardia aedis (strain USNM 41457)</name>
    <name type="common">Microsporidian parasite</name>
    <dbReference type="NCBI Taxonomy" id="1003232"/>
    <lineage>
        <taxon>Eukaryota</taxon>
        <taxon>Fungi</taxon>
        <taxon>Fungi incertae sedis</taxon>
        <taxon>Microsporidia</taxon>
        <taxon>Edhazardia</taxon>
    </lineage>
</organism>
<dbReference type="InParanoid" id="J9DQ54"/>
<protein>
    <submittedName>
        <fullName evidence="2">Uncharacterized protein</fullName>
    </submittedName>
</protein>
<proteinExistence type="predicted"/>
<accession>J9DQ54</accession>
<name>J9DQ54_EDHAE</name>
<evidence type="ECO:0000256" key="1">
    <source>
        <dbReference type="SAM" id="MobiDB-lite"/>
    </source>
</evidence>
<dbReference type="Proteomes" id="UP000003163">
    <property type="component" value="Unassembled WGS sequence"/>
</dbReference>
<reference evidence="3" key="2">
    <citation type="submission" date="2015-07" db="EMBL/GenBank/DDBJ databases">
        <title>Contrasting host-pathogen interactions and genome evolution in two generalist and specialist microsporidian pathogens of mosquitoes.</title>
        <authorList>
            <consortium name="The Broad Institute Genomics Platform"/>
            <consortium name="The Broad Institute Genome Sequencing Center for Infectious Disease"/>
            <person name="Cuomo C.A."/>
            <person name="Sanscrainte N.D."/>
            <person name="Goldberg J.M."/>
            <person name="Heiman D."/>
            <person name="Young S."/>
            <person name="Zeng Q."/>
            <person name="Becnel J.J."/>
            <person name="Birren B.W."/>
        </authorList>
    </citation>
    <scope>NUCLEOTIDE SEQUENCE [LARGE SCALE GENOMIC DNA]</scope>
    <source>
        <strain evidence="3">USNM 41457</strain>
    </source>
</reference>
<feature type="compositionally biased region" description="Acidic residues" evidence="1">
    <location>
        <begin position="549"/>
        <end position="561"/>
    </location>
</feature>
<feature type="compositionally biased region" description="Basic and acidic residues" evidence="1">
    <location>
        <begin position="292"/>
        <end position="305"/>
    </location>
</feature>
<dbReference type="AlphaFoldDB" id="J9DQ54"/>
<comment type="caution">
    <text evidence="2">The sequence shown here is derived from an EMBL/GenBank/DDBJ whole genome shotgun (WGS) entry which is preliminary data.</text>
</comment>
<reference evidence="2 3" key="1">
    <citation type="submission" date="2011-08" db="EMBL/GenBank/DDBJ databases">
        <authorList>
            <person name="Liu Z.J."/>
            <person name="Shi F.L."/>
            <person name="Lu J.Q."/>
            <person name="Li M."/>
            <person name="Wang Z.L."/>
        </authorList>
    </citation>
    <scope>NUCLEOTIDE SEQUENCE [LARGE SCALE GENOMIC DNA]</scope>
    <source>
        <strain evidence="2 3">USNM 41457</strain>
    </source>
</reference>
<gene>
    <name evidence="2" type="ORF">EDEG_01128</name>
</gene>
<feature type="region of interest" description="Disordered" evidence="1">
    <location>
        <begin position="285"/>
        <end position="305"/>
    </location>
</feature>
<sequence>MKLDRKRVSFSSKVQVKAINESSSSASNLSANGSTLNESMELTSDLTQTIKQALLENEKCVTDFGIISEGQNRVGEENCSNNEEFKNVLEKLRMEVCDDKFSLSVGDNKDGEQNDSYVQNLGISNKNAKLMENVVDTRNMNKDCINFENSNLETKSNSIETFFNENEGSLNKKVYESSDLSQNVNNEIDKFYNTEKDIMNAMINSSIFVNQKNGTDNTYAINCAPKENISFNSANDSNSNIEKELKITRTNDCTSNEHLKIDQTNEFVQKSEKCAEKVETMENTIKYNNKQSDSKEDNKNKEKVDNQTENLFNTSDILSNTTELLENSDIFNVYSPNKNLINSYPENKLEILPKENIPKSEENKTAELERSEIYAENNGNLFLIRNIILDKGDETNIDEFLLKKNNNKTERPNHVELSGKSMSSINTSEILPSFLKEPTKNNKNVRKNSKINLNEVKNVEAHTTSKDDQKLLNITKKIISPVKPTRNKNKIQRKSLLKNEKNIKPNNSISSPTNSSTVSNKKNFNENNKPEKRKSKNSIQMKKRKSNNEQEDAQEKVEEDSPAMQYVKRSLINSNTHHTNRISLNDEIFDSCKTENIKKILPMKTIESILNENNLVYLDPPVILKTELSMKKQNILLDNELLFFNKYFTKPYFDYLQNSINDLNNLLAIKKTEIDRIKECVVCYDKSSKSKHNFNETAGKGEKLDVFQIIPSLKTSTRSKSKNECNQMKLSKFEQFIDILKQNKNILNKILDTQPENNEEIIAKQTKLLETKKALLLEIETQKQIRRNVFSKKILENCQLLNVFVGKHDFFNSHADFKCLFAINSIEKIQKIIRSNDFSKKGDDTINLTNKLTLENMCNLLSLFLSLLLETIDQNAKKISELTNQKNIIIDKISRYKHIYAILKHKAKQITKEELDEERMKYNIILYITNIALLSIKEQCTFKIFDIMINFNQEILTISIPNKYSNFESLKGLSLDRIEQKNELKDHNYDSCSNSLINSTVISTDVANASHIKNNGDVSIYKCALNNISVSKIVSHIYKFVYENKLQ</sequence>
<feature type="compositionally biased region" description="Basic residues" evidence="1">
    <location>
        <begin position="485"/>
        <end position="496"/>
    </location>
</feature>
<keyword evidence="3" id="KW-1185">Reference proteome</keyword>
<dbReference type="EMBL" id="AFBI03000015">
    <property type="protein sequence ID" value="EJW04680.1"/>
    <property type="molecule type" value="Genomic_DNA"/>
</dbReference>
<feature type="compositionally biased region" description="Low complexity" evidence="1">
    <location>
        <begin position="504"/>
        <end position="527"/>
    </location>
</feature>